<dbReference type="EMBL" id="ML004436">
    <property type="protein sequence ID" value="RKP31892.1"/>
    <property type="molecule type" value="Genomic_DNA"/>
</dbReference>
<feature type="transmembrane region" description="Helical" evidence="1">
    <location>
        <begin position="44"/>
        <end position="64"/>
    </location>
</feature>
<keyword evidence="3" id="KW-1185">Reference proteome</keyword>
<accession>A0A4P9ZHF8</accession>
<feature type="transmembrane region" description="Helical" evidence="1">
    <location>
        <begin position="76"/>
        <end position="98"/>
    </location>
</feature>
<sequence>MCRTTKYYSALYRITPASTNTMAVTRSRTQTQGISWSRAAKASLLTLLTVLFFFVACFHVCWAIKAFYHDRYGSALYNVVIIVGGLVLNATVSIYFLVFLETCLLSDGIDADHKKYI</sequence>
<dbReference type="AlphaFoldDB" id="A0A4P9ZHF8"/>
<keyword evidence="1" id="KW-0812">Transmembrane</keyword>
<gene>
    <name evidence="2" type="ORF">METBISCDRAFT_26195</name>
</gene>
<name>A0A4P9ZHF8_9ASCO</name>
<evidence type="ECO:0000256" key="1">
    <source>
        <dbReference type="SAM" id="Phobius"/>
    </source>
</evidence>
<organism evidence="2 3">
    <name type="scientific">Metschnikowia bicuspidata</name>
    <dbReference type="NCBI Taxonomy" id="27322"/>
    <lineage>
        <taxon>Eukaryota</taxon>
        <taxon>Fungi</taxon>
        <taxon>Dikarya</taxon>
        <taxon>Ascomycota</taxon>
        <taxon>Saccharomycotina</taxon>
        <taxon>Pichiomycetes</taxon>
        <taxon>Metschnikowiaceae</taxon>
        <taxon>Metschnikowia</taxon>
    </lineage>
</organism>
<evidence type="ECO:0000313" key="3">
    <source>
        <dbReference type="Proteomes" id="UP000268321"/>
    </source>
</evidence>
<proteinExistence type="predicted"/>
<dbReference type="OrthoDB" id="4086878at2759"/>
<evidence type="ECO:0000313" key="2">
    <source>
        <dbReference type="EMBL" id="RKP31892.1"/>
    </source>
</evidence>
<reference evidence="3" key="1">
    <citation type="journal article" date="2018" name="Nat. Microbiol.">
        <title>Leveraging single-cell genomics to expand the fungal tree of life.</title>
        <authorList>
            <person name="Ahrendt S.R."/>
            <person name="Quandt C.A."/>
            <person name="Ciobanu D."/>
            <person name="Clum A."/>
            <person name="Salamov A."/>
            <person name="Andreopoulos B."/>
            <person name="Cheng J.F."/>
            <person name="Woyke T."/>
            <person name="Pelin A."/>
            <person name="Henrissat B."/>
            <person name="Reynolds N.K."/>
            <person name="Benny G.L."/>
            <person name="Smith M.E."/>
            <person name="James T.Y."/>
            <person name="Grigoriev I.V."/>
        </authorList>
    </citation>
    <scope>NUCLEOTIDE SEQUENCE [LARGE SCALE GENOMIC DNA]</scope>
    <source>
        <strain evidence="3">Baker2002</strain>
    </source>
</reference>
<protein>
    <submittedName>
        <fullName evidence="2">Uncharacterized protein</fullName>
    </submittedName>
</protein>
<dbReference type="Proteomes" id="UP000268321">
    <property type="component" value="Unassembled WGS sequence"/>
</dbReference>
<keyword evidence="1" id="KW-0472">Membrane</keyword>
<keyword evidence="1" id="KW-1133">Transmembrane helix</keyword>